<reference evidence="16" key="1">
    <citation type="submission" date="2016-10" db="EMBL/GenBank/DDBJ databases">
        <authorList>
            <person name="Varghese N."/>
            <person name="Submissions S."/>
        </authorList>
    </citation>
    <scope>NUCLEOTIDE SEQUENCE [LARGE SCALE GENOMIC DNA]</scope>
    <source>
        <strain evidence="16">CGMCC 1.10683</strain>
    </source>
</reference>
<keyword evidence="11 13" id="KW-0472">Membrane</keyword>
<evidence type="ECO:0000256" key="6">
    <source>
        <dbReference type="ARBA" id="ARBA00022692"/>
    </source>
</evidence>
<protein>
    <submittedName>
        <fullName evidence="15">Cytochrome b561</fullName>
    </submittedName>
</protein>
<evidence type="ECO:0000256" key="5">
    <source>
        <dbReference type="ARBA" id="ARBA00022617"/>
    </source>
</evidence>
<dbReference type="AlphaFoldDB" id="A0A1I6QA13"/>
<keyword evidence="5" id="KW-0349">Heme</keyword>
<keyword evidence="16" id="KW-1185">Reference proteome</keyword>
<feature type="transmembrane region" description="Helical" evidence="13">
    <location>
        <begin position="106"/>
        <end position="127"/>
    </location>
</feature>
<keyword evidence="6 13" id="KW-0812">Transmembrane</keyword>
<keyword evidence="8" id="KW-0249">Electron transport</keyword>
<evidence type="ECO:0000256" key="10">
    <source>
        <dbReference type="ARBA" id="ARBA00023004"/>
    </source>
</evidence>
<keyword evidence="3" id="KW-0813">Transport</keyword>
<dbReference type="STRING" id="871741.SAMN05192570_1585"/>
<keyword evidence="7" id="KW-0479">Metal-binding</keyword>
<evidence type="ECO:0000313" key="15">
    <source>
        <dbReference type="EMBL" id="SFS49254.1"/>
    </source>
</evidence>
<keyword evidence="9 13" id="KW-1133">Transmembrane helix</keyword>
<dbReference type="Proteomes" id="UP000198788">
    <property type="component" value="Unassembled WGS sequence"/>
</dbReference>
<dbReference type="EMBL" id="FOZV01000003">
    <property type="protein sequence ID" value="SFS49254.1"/>
    <property type="molecule type" value="Genomic_DNA"/>
</dbReference>
<evidence type="ECO:0000256" key="1">
    <source>
        <dbReference type="ARBA" id="ARBA00001970"/>
    </source>
</evidence>
<feature type="domain" description="Cytochrome b561 bacterial/Ni-hydrogenase" evidence="14">
    <location>
        <begin position="21"/>
        <end position="199"/>
    </location>
</feature>
<comment type="similarity">
    <text evidence="12">Belongs to the cytochrome b561 family.</text>
</comment>
<evidence type="ECO:0000256" key="11">
    <source>
        <dbReference type="ARBA" id="ARBA00023136"/>
    </source>
</evidence>
<dbReference type="InterPro" id="IPR011577">
    <property type="entry name" value="Cyt_b561_bac/Ni-Hgenase"/>
</dbReference>
<evidence type="ECO:0000256" key="2">
    <source>
        <dbReference type="ARBA" id="ARBA00004651"/>
    </source>
</evidence>
<keyword evidence="10" id="KW-0408">Iron</keyword>
<sequence length="244" mass="27917">MIVKITGYVLEWAAGHHDEGRYSPVAIIFHWTMAGLVILQLFWGWWMGRLPVGGDKVAAHDLHYAIGVLMLVLALGRGAWRTLAPGPINDADKPGWESMAAHVTHYVFYACLFGLPLSGWAMISATAREEDLTLLGFVPWPLMPMQNLDLTTRWQVEAVAEWTHWGLILTLLLMIPIHVGAALKHHLIDRDDVLHGMLPVVPQLPRKRTRWQRRWLAAEQWVRSRARRLWRASPFPSGRRRRPT</sequence>
<dbReference type="Pfam" id="PF01292">
    <property type="entry name" value="Ni_hydr_CYTB"/>
    <property type="match status" value="1"/>
</dbReference>
<evidence type="ECO:0000259" key="14">
    <source>
        <dbReference type="Pfam" id="PF01292"/>
    </source>
</evidence>
<dbReference type="OrthoDB" id="1247465at2"/>
<dbReference type="GO" id="GO:0022904">
    <property type="term" value="P:respiratory electron transport chain"/>
    <property type="evidence" value="ECO:0007669"/>
    <property type="project" value="InterPro"/>
</dbReference>
<evidence type="ECO:0000256" key="8">
    <source>
        <dbReference type="ARBA" id="ARBA00022982"/>
    </source>
</evidence>
<organism evidence="15 16">
    <name type="scientific">Brevundimonas viscosa</name>
    <dbReference type="NCBI Taxonomy" id="871741"/>
    <lineage>
        <taxon>Bacteria</taxon>
        <taxon>Pseudomonadati</taxon>
        <taxon>Pseudomonadota</taxon>
        <taxon>Alphaproteobacteria</taxon>
        <taxon>Caulobacterales</taxon>
        <taxon>Caulobacteraceae</taxon>
        <taxon>Brevundimonas</taxon>
    </lineage>
</organism>
<gene>
    <name evidence="15" type="ORF">SAMN05192570_1585</name>
</gene>
<dbReference type="GO" id="GO:0005886">
    <property type="term" value="C:plasma membrane"/>
    <property type="evidence" value="ECO:0007669"/>
    <property type="project" value="UniProtKB-SubCell"/>
</dbReference>
<dbReference type="GO" id="GO:0046872">
    <property type="term" value="F:metal ion binding"/>
    <property type="evidence" value="ECO:0007669"/>
    <property type="project" value="UniProtKB-KW"/>
</dbReference>
<evidence type="ECO:0000256" key="12">
    <source>
        <dbReference type="ARBA" id="ARBA00037975"/>
    </source>
</evidence>
<evidence type="ECO:0000256" key="9">
    <source>
        <dbReference type="ARBA" id="ARBA00022989"/>
    </source>
</evidence>
<dbReference type="PANTHER" id="PTHR30529">
    <property type="entry name" value="CYTOCHROME B561"/>
    <property type="match status" value="1"/>
</dbReference>
<proteinExistence type="inferred from homology"/>
<accession>A0A1I6QA13</accession>
<keyword evidence="4" id="KW-1003">Cell membrane</keyword>
<dbReference type="RefSeq" id="WP_092308606.1">
    <property type="nucleotide sequence ID" value="NZ_FOZV01000003.1"/>
</dbReference>
<dbReference type="InterPro" id="IPR016174">
    <property type="entry name" value="Di-haem_cyt_TM"/>
</dbReference>
<comment type="cofactor">
    <cofactor evidence="1">
        <name>heme b</name>
        <dbReference type="ChEBI" id="CHEBI:60344"/>
    </cofactor>
</comment>
<evidence type="ECO:0000256" key="4">
    <source>
        <dbReference type="ARBA" id="ARBA00022475"/>
    </source>
</evidence>
<feature type="transmembrane region" description="Helical" evidence="13">
    <location>
        <begin position="62"/>
        <end position="80"/>
    </location>
</feature>
<dbReference type="SUPFAM" id="SSF81342">
    <property type="entry name" value="Transmembrane di-heme cytochromes"/>
    <property type="match status" value="1"/>
</dbReference>
<feature type="transmembrane region" description="Helical" evidence="13">
    <location>
        <begin position="25"/>
        <end position="46"/>
    </location>
</feature>
<evidence type="ECO:0000256" key="13">
    <source>
        <dbReference type="SAM" id="Phobius"/>
    </source>
</evidence>
<evidence type="ECO:0000313" key="16">
    <source>
        <dbReference type="Proteomes" id="UP000198788"/>
    </source>
</evidence>
<dbReference type="GO" id="GO:0020037">
    <property type="term" value="F:heme binding"/>
    <property type="evidence" value="ECO:0007669"/>
    <property type="project" value="TreeGrafter"/>
</dbReference>
<name>A0A1I6QA13_9CAUL</name>
<dbReference type="PANTHER" id="PTHR30529:SF1">
    <property type="entry name" value="CYTOCHROME B561 HOMOLOG 2"/>
    <property type="match status" value="1"/>
</dbReference>
<dbReference type="GO" id="GO:0009055">
    <property type="term" value="F:electron transfer activity"/>
    <property type="evidence" value="ECO:0007669"/>
    <property type="project" value="InterPro"/>
</dbReference>
<comment type="subcellular location">
    <subcellularLocation>
        <location evidence="2">Cell membrane</location>
        <topology evidence="2">Multi-pass membrane protein</topology>
    </subcellularLocation>
</comment>
<evidence type="ECO:0000256" key="7">
    <source>
        <dbReference type="ARBA" id="ARBA00022723"/>
    </source>
</evidence>
<feature type="transmembrane region" description="Helical" evidence="13">
    <location>
        <begin position="162"/>
        <end position="183"/>
    </location>
</feature>
<dbReference type="InterPro" id="IPR052168">
    <property type="entry name" value="Cytochrome_b561_oxidase"/>
</dbReference>
<evidence type="ECO:0000256" key="3">
    <source>
        <dbReference type="ARBA" id="ARBA00022448"/>
    </source>
</evidence>